<accession>A0A317JPR9</accession>
<gene>
    <name evidence="1" type="ORF">C5B42_03185</name>
</gene>
<comment type="caution">
    <text evidence="1">The sequence shown here is derived from an EMBL/GenBank/DDBJ whole genome shotgun (WGS) entry which is preliminary data.</text>
</comment>
<evidence type="ECO:0000313" key="1">
    <source>
        <dbReference type="EMBL" id="PWU23363.1"/>
    </source>
</evidence>
<reference evidence="1 2" key="1">
    <citation type="submission" date="2018-02" db="EMBL/GenBank/DDBJ databases">
        <title>Genomic Reconstructions from Amazon Rainforest and Pasture Soil Reveal Novel Insights into the Physiology of Candidate Phyla in Tropical Sites.</title>
        <authorList>
            <person name="Kroeger M.E."/>
            <person name="Delmont T."/>
            <person name="Eren A.M."/>
            <person name="Guo J."/>
            <person name="Meyer K.M."/>
            <person name="Khan K."/>
            <person name="Rodrigues J.L.M."/>
            <person name="Bohannan B.J.M."/>
            <person name="Tringe S."/>
            <person name="Borges C.D."/>
            <person name="Tiedje J."/>
            <person name="Tsai S.M."/>
            <person name="Nusslein K."/>
        </authorList>
    </citation>
    <scope>NUCLEOTIDE SEQUENCE [LARGE SCALE GENOMIC DNA]</scope>
    <source>
        <strain evidence="1">Amazon FNV 2010 28 9</strain>
    </source>
</reference>
<dbReference type="AlphaFoldDB" id="A0A317JPR9"/>
<name>A0A317JPR9_9BACT</name>
<dbReference type="Proteomes" id="UP000246104">
    <property type="component" value="Unassembled WGS sequence"/>
</dbReference>
<proteinExistence type="predicted"/>
<sequence length="65" mass="7508">MQKVIHISSKRKTFLSKKELVAQKETASLHALAGSISLLPQLERVNLDQLIKQAKRSFYEFPKKR</sequence>
<organism evidence="1 2">
    <name type="scientific">Candidatus Cerribacteria bacterium 'Amazon FNV 2010 28 9'</name>
    <dbReference type="NCBI Taxonomy" id="2081795"/>
    <lineage>
        <taxon>Bacteria</taxon>
        <taxon>Candidatus Cerribacteria</taxon>
    </lineage>
</organism>
<evidence type="ECO:0000313" key="2">
    <source>
        <dbReference type="Proteomes" id="UP000246104"/>
    </source>
</evidence>
<dbReference type="EMBL" id="PSRQ01000036">
    <property type="protein sequence ID" value="PWU23363.1"/>
    <property type="molecule type" value="Genomic_DNA"/>
</dbReference>
<protein>
    <submittedName>
        <fullName evidence="1">Uncharacterized protein</fullName>
    </submittedName>
</protein>